<dbReference type="SMART" id="SM00267">
    <property type="entry name" value="GGDEF"/>
    <property type="match status" value="1"/>
</dbReference>
<gene>
    <name evidence="5" type="ORF">SAMN02745204_00143</name>
</gene>
<evidence type="ECO:0000259" key="4">
    <source>
        <dbReference type="PROSITE" id="PS50887"/>
    </source>
</evidence>
<feature type="domain" description="EAL" evidence="3">
    <location>
        <begin position="311"/>
        <end position="564"/>
    </location>
</feature>
<evidence type="ECO:0000259" key="3">
    <source>
        <dbReference type="PROSITE" id="PS50883"/>
    </source>
</evidence>
<evidence type="ECO:0000259" key="2">
    <source>
        <dbReference type="PROSITE" id="PS50110"/>
    </source>
</evidence>
<dbReference type="CDD" id="cd00156">
    <property type="entry name" value="REC"/>
    <property type="match status" value="1"/>
</dbReference>
<evidence type="ECO:0000313" key="6">
    <source>
        <dbReference type="Proteomes" id="UP000242857"/>
    </source>
</evidence>
<dbReference type="SUPFAM" id="SSF52172">
    <property type="entry name" value="CheY-like"/>
    <property type="match status" value="1"/>
</dbReference>
<dbReference type="EMBL" id="FQUK01000002">
    <property type="protein sequence ID" value="SHE29847.1"/>
    <property type="molecule type" value="Genomic_DNA"/>
</dbReference>
<dbReference type="SUPFAM" id="SSF55073">
    <property type="entry name" value="Nucleotide cyclase"/>
    <property type="match status" value="1"/>
</dbReference>
<protein>
    <submittedName>
        <fullName evidence="5">EAL domain, c-di-GMP-specific phosphodiesterase class I (Or its enzymatically inactive variant)</fullName>
    </submittedName>
</protein>
<dbReference type="Gene3D" id="3.30.70.270">
    <property type="match status" value="1"/>
</dbReference>
<dbReference type="Gene3D" id="3.40.50.2300">
    <property type="match status" value="1"/>
</dbReference>
<dbReference type="InterPro" id="IPR011006">
    <property type="entry name" value="CheY-like_superfamily"/>
</dbReference>
<sequence>MSTVQDPTASDGLPYRVLIVEDDRSQAVFAEAILRGASMQVEVVAVPERVLEAVERFNPDLILMDLHLPGISGTQLTEQIREIPRFLHTPVVFLTGDQDPDRQLEVLEHGGDDFILKPVRPRHLVVAVQSRIRRARALQATLPAATGSDRHPVTDLYLRTTLLQILAAQLASGAGGGALLIEMGNATALRNRYGYAAFESLMNEAGRFLATLIGDHPATRLGDNVFLVAAKGLDRDALEQFARRLRDGIGYHDFQVEGEQLRLRCTIGYASYEHGFADAGAVLAAAEEAAREAHASPSGIAAYTPPDTTADSQLVQELRAALAPNGQGLYLAFQPIVAVAGGEEAQFQVLLRMNGADGNVRRAAEFLPAAQASGLMPALDRWVMTHALDLLQKRREEGRPMRLFVSQSPQTLGEDSYADWLKDALRSRQVDGTSLVIDVRLEDAIVHVLLLQRFCEQMIPLGVQFCLSQFRDNEDSKQLLRELPLGYLRLSAEFSRHPLPRELRDEMKTVIDMAHRQALMVIGQAIEDPQAASTLWLAGIDFIQGNLVQHPDQTLEFDFQSATL</sequence>
<feature type="modified residue" description="4-aspartylphosphate" evidence="1">
    <location>
        <position position="65"/>
    </location>
</feature>
<dbReference type="InterPro" id="IPR001789">
    <property type="entry name" value="Sig_transdc_resp-reg_receiver"/>
</dbReference>
<dbReference type="SMART" id="SM00052">
    <property type="entry name" value="EAL"/>
    <property type="match status" value="1"/>
</dbReference>
<dbReference type="GO" id="GO:0071111">
    <property type="term" value="F:cyclic-guanylate-specific phosphodiesterase activity"/>
    <property type="evidence" value="ECO:0007669"/>
    <property type="project" value="InterPro"/>
</dbReference>
<reference evidence="6" key="1">
    <citation type="submission" date="2016-11" db="EMBL/GenBank/DDBJ databases">
        <authorList>
            <person name="Varghese N."/>
            <person name="Submissions S."/>
        </authorList>
    </citation>
    <scope>NUCLEOTIDE SEQUENCE [LARGE SCALE GENOMIC DNA]</scope>
    <source>
        <strain evidence="6">DSM 14834</strain>
    </source>
</reference>
<dbReference type="InterPro" id="IPR001633">
    <property type="entry name" value="EAL_dom"/>
</dbReference>
<dbReference type="PROSITE" id="PS50887">
    <property type="entry name" value="GGDEF"/>
    <property type="match status" value="1"/>
</dbReference>
<dbReference type="PROSITE" id="PS50883">
    <property type="entry name" value="EAL"/>
    <property type="match status" value="1"/>
</dbReference>
<dbReference type="InterPro" id="IPR029787">
    <property type="entry name" value="Nucleotide_cyclase"/>
</dbReference>
<feature type="domain" description="GGDEF" evidence="4">
    <location>
        <begin position="174"/>
        <end position="308"/>
    </location>
</feature>
<dbReference type="Proteomes" id="UP000242857">
    <property type="component" value="Unassembled WGS sequence"/>
</dbReference>
<dbReference type="SMART" id="SM00448">
    <property type="entry name" value="REC"/>
    <property type="match status" value="1"/>
</dbReference>
<dbReference type="SUPFAM" id="SSF141868">
    <property type="entry name" value="EAL domain-like"/>
    <property type="match status" value="1"/>
</dbReference>
<dbReference type="Pfam" id="PF00990">
    <property type="entry name" value="GGDEF"/>
    <property type="match status" value="1"/>
</dbReference>
<dbReference type="PANTHER" id="PTHR33121">
    <property type="entry name" value="CYCLIC DI-GMP PHOSPHODIESTERASE PDEF"/>
    <property type="match status" value="1"/>
</dbReference>
<dbReference type="CDD" id="cd01948">
    <property type="entry name" value="EAL"/>
    <property type="match status" value="1"/>
</dbReference>
<dbReference type="InterPro" id="IPR035919">
    <property type="entry name" value="EAL_sf"/>
</dbReference>
<dbReference type="STRING" id="213588.SAMN02745204_00143"/>
<keyword evidence="1" id="KW-0597">Phosphoprotein</keyword>
<dbReference type="InterPro" id="IPR043128">
    <property type="entry name" value="Rev_trsase/Diguanyl_cyclase"/>
</dbReference>
<dbReference type="Pfam" id="PF00563">
    <property type="entry name" value="EAL"/>
    <property type="match status" value="1"/>
</dbReference>
<feature type="domain" description="Response regulatory" evidence="2">
    <location>
        <begin position="16"/>
        <end position="132"/>
    </location>
</feature>
<dbReference type="InterPro" id="IPR050706">
    <property type="entry name" value="Cyclic-di-GMP_PDE-like"/>
</dbReference>
<dbReference type="Pfam" id="PF00072">
    <property type="entry name" value="Response_reg"/>
    <property type="match status" value="1"/>
</dbReference>
<evidence type="ECO:0000256" key="1">
    <source>
        <dbReference type="PROSITE-ProRule" id="PRU00169"/>
    </source>
</evidence>
<dbReference type="RefSeq" id="WP_072754725.1">
    <property type="nucleotide sequence ID" value="NZ_FQUK01000002.1"/>
</dbReference>
<name>A0A1M4SCT4_9GAMM</name>
<dbReference type="PANTHER" id="PTHR33121:SF70">
    <property type="entry name" value="SIGNALING PROTEIN YKOW"/>
    <property type="match status" value="1"/>
</dbReference>
<dbReference type="GO" id="GO:0000160">
    <property type="term" value="P:phosphorelay signal transduction system"/>
    <property type="evidence" value="ECO:0007669"/>
    <property type="project" value="InterPro"/>
</dbReference>
<organism evidence="5 6">
    <name type="scientific">Thermomonas hydrothermalis</name>
    <dbReference type="NCBI Taxonomy" id="213588"/>
    <lineage>
        <taxon>Bacteria</taxon>
        <taxon>Pseudomonadati</taxon>
        <taxon>Pseudomonadota</taxon>
        <taxon>Gammaproteobacteria</taxon>
        <taxon>Lysobacterales</taxon>
        <taxon>Lysobacteraceae</taxon>
        <taxon>Thermomonas</taxon>
    </lineage>
</organism>
<keyword evidence="6" id="KW-1185">Reference proteome</keyword>
<dbReference type="Gene3D" id="3.20.20.450">
    <property type="entry name" value="EAL domain"/>
    <property type="match status" value="1"/>
</dbReference>
<proteinExistence type="predicted"/>
<dbReference type="AlphaFoldDB" id="A0A1M4SCT4"/>
<dbReference type="PROSITE" id="PS50110">
    <property type="entry name" value="RESPONSE_REGULATORY"/>
    <property type="match status" value="1"/>
</dbReference>
<evidence type="ECO:0000313" key="5">
    <source>
        <dbReference type="EMBL" id="SHE29847.1"/>
    </source>
</evidence>
<dbReference type="InterPro" id="IPR000160">
    <property type="entry name" value="GGDEF_dom"/>
</dbReference>
<accession>A0A1M4SCT4</accession>